<dbReference type="InterPro" id="IPR005545">
    <property type="entry name" value="YCII"/>
</dbReference>
<sequence>MTPPHHRTRRGTSRWGRRRVDARRLCREMSKSEGSDRHRGVRPRPRGSAVPEYVVMFPADNEAEWEAGTEADHQATFDIDHEFAKLLAARGGAVTGGAGLAHSSKARTITRGPTSQAMVTDGPFAESVEQLSGFFIVTCDDYDALLEAAAVLVNAHPVVEIRPVDES</sequence>
<dbReference type="OrthoDB" id="3782166at2"/>
<dbReference type="InterPro" id="IPR011008">
    <property type="entry name" value="Dimeric_a/b-barrel"/>
</dbReference>
<dbReference type="Proteomes" id="UP000291189">
    <property type="component" value="Unassembled WGS sequence"/>
</dbReference>
<name>A0A4Q5JC34_9ACTN</name>
<feature type="compositionally biased region" description="Basic and acidic residues" evidence="2">
    <location>
        <begin position="18"/>
        <end position="38"/>
    </location>
</feature>
<feature type="region of interest" description="Disordered" evidence="2">
    <location>
        <begin position="1"/>
        <end position="47"/>
    </location>
</feature>
<evidence type="ECO:0000256" key="2">
    <source>
        <dbReference type="SAM" id="MobiDB-lite"/>
    </source>
</evidence>
<dbReference type="EMBL" id="SDPU01000001">
    <property type="protein sequence ID" value="RYU15698.1"/>
    <property type="molecule type" value="Genomic_DNA"/>
</dbReference>
<organism evidence="4 5">
    <name type="scientific">Nocardioides iriomotensis</name>
    <dbReference type="NCBI Taxonomy" id="715784"/>
    <lineage>
        <taxon>Bacteria</taxon>
        <taxon>Bacillati</taxon>
        <taxon>Actinomycetota</taxon>
        <taxon>Actinomycetes</taxon>
        <taxon>Propionibacteriales</taxon>
        <taxon>Nocardioidaceae</taxon>
        <taxon>Nocardioides</taxon>
    </lineage>
</organism>
<proteinExistence type="inferred from homology"/>
<feature type="compositionally biased region" description="Basic residues" evidence="2">
    <location>
        <begin position="1"/>
        <end position="17"/>
    </location>
</feature>
<accession>A0A4Q5JC34</accession>
<comment type="similarity">
    <text evidence="1">Belongs to the YciI family.</text>
</comment>
<dbReference type="Pfam" id="PF03795">
    <property type="entry name" value="YCII"/>
    <property type="match status" value="1"/>
</dbReference>
<evidence type="ECO:0000259" key="3">
    <source>
        <dbReference type="Pfam" id="PF03795"/>
    </source>
</evidence>
<reference evidence="4 5" key="1">
    <citation type="submission" date="2019-01" db="EMBL/GenBank/DDBJ databases">
        <title>Nocardioides guangzhouensis sp. nov., an actinobacterium isolated from soil.</title>
        <authorList>
            <person name="Fu Y."/>
            <person name="Cai Y."/>
            <person name="Lin Z."/>
            <person name="Chen P."/>
        </authorList>
    </citation>
    <scope>NUCLEOTIDE SEQUENCE [LARGE SCALE GENOMIC DNA]</scope>
    <source>
        <strain evidence="4 5">NBRC 105384</strain>
    </source>
</reference>
<dbReference type="PANTHER" id="PTHR35174:SF3">
    <property type="entry name" value="BLL7171 PROTEIN"/>
    <property type="match status" value="1"/>
</dbReference>
<dbReference type="AlphaFoldDB" id="A0A4Q5JC34"/>
<dbReference type="SUPFAM" id="SSF54909">
    <property type="entry name" value="Dimeric alpha+beta barrel"/>
    <property type="match status" value="1"/>
</dbReference>
<dbReference type="Gene3D" id="3.30.70.1060">
    <property type="entry name" value="Dimeric alpha+beta barrel"/>
    <property type="match status" value="1"/>
</dbReference>
<feature type="domain" description="YCII-related" evidence="3">
    <location>
        <begin position="93"/>
        <end position="156"/>
    </location>
</feature>
<evidence type="ECO:0000313" key="5">
    <source>
        <dbReference type="Proteomes" id="UP000291189"/>
    </source>
</evidence>
<keyword evidence="5" id="KW-1185">Reference proteome</keyword>
<evidence type="ECO:0000313" key="4">
    <source>
        <dbReference type="EMBL" id="RYU15698.1"/>
    </source>
</evidence>
<dbReference type="PANTHER" id="PTHR35174">
    <property type="entry name" value="BLL7171 PROTEIN-RELATED"/>
    <property type="match status" value="1"/>
</dbReference>
<evidence type="ECO:0000256" key="1">
    <source>
        <dbReference type="ARBA" id="ARBA00007689"/>
    </source>
</evidence>
<comment type="caution">
    <text evidence="4">The sequence shown here is derived from an EMBL/GenBank/DDBJ whole genome shotgun (WGS) entry which is preliminary data.</text>
</comment>
<protein>
    <recommendedName>
        <fullName evidence="3">YCII-related domain-containing protein</fullName>
    </recommendedName>
</protein>
<gene>
    <name evidence="4" type="ORF">ETU37_00865</name>
</gene>